<evidence type="ECO:0000256" key="1">
    <source>
        <dbReference type="ARBA" id="ARBA00022448"/>
    </source>
</evidence>
<keyword evidence="5" id="KW-1185">Reference proteome</keyword>
<dbReference type="GO" id="GO:0005886">
    <property type="term" value="C:plasma membrane"/>
    <property type="evidence" value="ECO:0007669"/>
    <property type="project" value="TreeGrafter"/>
</dbReference>
<feature type="transmembrane region" description="Helical" evidence="4">
    <location>
        <begin position="250"/>
        <end position="271"/>
    </location>
</feature>
<evidence type="ECO:0000256" key="2">
    <source>
        <dbReference type="ARBA" id="ARBA00023065"/>
    </source>
</evidence>
<keyword evidence="4" id="KW-0812">Transmembrane</keyword>
<dbReference type="GO" id="GO:0051480">
    <property type="term" value="P:regulation of cytosolic calcium ion concentration"/>
    <property type="evidence" value="ECO:0007669"/>
    <property type="project" value="TreeGrafter"/>
</dbReference>
<keyword evidence="4" id="KW-1133">Transmembrane helix</keyword>
<feature type="transmembrane region" description="Helical" evidence="4">
    <location>
        <begin position="149"/>
        <end position="169"/>
    </location>
</feature>
<evidence type="ECO:0000256" key="4">
    <source>
        <dbReference type="SAM" id="Phobius"/>
    </source>
</evidence>
<accession>A0A1I7X9C8</accession>
<organism evidence="5 6">
    <name type="scientific">Heterorhabditis bacteriophora</name>
    <name type="common">Entomopathogenic nematode worm</name>
    <dbReference type="NCBI Taxonomy" id="37862"/>
    <lineage>
        <taxon>Eukaryota</taxon>
        <taxon>Metazoa</taxon>
        <taxon>Ecdysozoa</taxon>
        <taxon>Nematoda</taxon>
        <taxon>Chromadorea</taxon>
        <taxon>Rhabditida</taxon>
        <taxon>Rhabditina</taxon>
        <taxon>Rhabditomorpha</taxon>
        <taxon>Strongyloidea</taxon>
        <taxon>Heterorhabditidae</taxon>
        <taxon>Heterorhabditis</taxon>
    </lineage>
</organism>
<dbReference type="PANTHER" id="PTHR10117:SF54">
    <property type="entry name" value="TRANSIENT RECEPTOR POTENTIAL-GAMMA PROTEIN"/>
    <property type="match status" value="1"/>
</dbReference>
<dbReference type="Proteomes" id="UP000095283">
    <property type="component" value="Unplaced"/>
</dbReference>
<dbReference type="GO" id="GO:0034703">
    <property type="term" value="C:cation channel complex"/>
    <property type="evidence" value="ECO:0007669"/>
    <property type="project" value="TreeGrafter"/>
</dbReference>
<dbReference type="GO" id="GO:0070679">
    <property type="term" value="F:inositol 1,4,5 trisphosphate binding"/>
    <property type="evidence" value="ECO:0007669"/>
    <property type="project" value="TreeGrafter"/>
</dbReference>
<keyword evidence="3" id="KW-0407">Ion channel</keyword>
<evidence type="ECO:0000313" key="5">
    <source>
        <dbReference type="Proteomes" id="UP000095283"/>
    </source>
</evidence>
<sequence>MIELLLDNNIETQGVEINEHSAFTPDITPIILAAHKDNYECINYITLRTIFIQVTTRGTPTTEQLARLKLAIKLRQKRFVAHPNCQQLLAGIWYEGLPGFRNRNIIYKCLLIFVVSLSFPILSVIYLLAPKSSIASFTRKPFVKFLSHSASYVFFLPLSIAAYMVKQIVDVCPQLTQRHKDERLCWAKIFMRCNWEKQQKNCAIILKRTVLLILLILASQRIDSVDNMFRRRGEPDRKEGRGPPPTPVEIAIGIWVLGNIFYNSYFVVVVFQCGMKNEENSNRLKHKILFLQECEQYKAWLAEPLFTTQQLTKEMESLRESCDSKYKSCSSIYHTSETLFWAMFGLVDLSHFSLKNQADIEWKFARSKLFIEYFDDTATLPPPFNIIPSPKSFYYGLKWLCDKLKIDALQFVTRNLVKRYIAQMQRVKQQSEGVSEDDVNEIKQDISAFRYELLGILRNAGFNTGHTDINQKTYSRNKKGVQWPNGD</sequence>
<keyword evidence="2" id="KW-0406">Ion transport</keyword>
<feature type="transmembrane region" description="Helical" evidence="4">
    <location>
        <begin position="105"/>
        <end position="129"/>
    </location>
</feature>
<dbReference type="PANTHER" id="PTHR10117">
    <property type="entry name" value="TRANSIENT RECEPTOR POTENTIAL CHANNEL"/>
    <property type="match status" value="1"/>
</dbReference>
<keyword evidence="4" id="KW-0472">Membrane</keyword>
<keyword evidence="1" id="KW-0813">Transport</keyword>
<dbReference type="InterPro" id="IPR002153">
    <property type="entry name" value="TRPC_channel"/>
</dbReference>
<proteinExistence type="predicted"/>
<evidence type="ECO:0000313" key="6">
    <source>
        <dbReference type="WBParaSite" id="Hba_14034"/>
    </source>
</evidence>
<evidence type="ECO:0000256" key="3">
    <source>
        <dbReference type="ARBA" id="ARBA00023303"/>
    </source>
</evidence>
<dbReference type="WBParaSite" id="Hba_14034">
    <property type="protein sequence ID" value="Hba_14034"/>
    <property type="gene ID" value="Hba_14034"/>
</dbReference>
<dbReference type="GO" id="GO:0015279">
    <property type="term" value="F:store-operated calcium channel activity"/>
    <property type="evidence" value="ECO:0007669"/>
    <property type="project" value="TreeGrafter"/>
</dbReference>
<name>A0A1I7X9C8_HETBA</name>
<reference evidence="6" key="1">
    <citation type="submission" date="2016-11" db="UniProtKB">
        <authorList>
            <consortium name="WormBaseParasite"/>
        </authorList>
    </citation>
    <scope>IDENTIFICATION</scope>
</reference>
<protein>
    <submittedName>
        <fullName evidence="6">ANK_REP_REGION domain-containing protein</fullName>
    </submittedName>
</protein>
<dbReference type="AlphaFoldDB" id="A0A1I7X9C8"/>